<evidence type="ECO:0000313" key="2">
    <source>
        <dbReference type="Proteomes" id="UP000053825"/>
    </source>
</evidence>
<dbReference type="EMBL" id="KQ414740">
    <property type="protein sequence ID" value="KOC62020.1"/>
    <property type="molecule type" value="Genomic_DNA"/>
</dbReference>
<keyword evidence="2" id="KW-1185">Reference proteome</keyword>
<dbReference type="Proteomes" id="UP000053825">
    <property type="component" value="Unassembled WGS sequence"/>
</dbReference>
<dbReference type="AlphaFoldDB" id="A0A0L7QTR9"/>
<evidence type="ECO:0000313" key="1">
    <source>
        <dbReference type="EMBL" id="KOC62020.1"/>
    </source>
</evidence>
<name>A0A0L7QTR9_9HYME</name>
<accession>A0A0L7QTR9</accession>
<dbReference type="OrthoDB" id="7688248at2759"/>
<gene>
    <name evidence="1" type="ORF">WH47_01812</name>
</gene>
<protein>
    <recommendedName>
        <fullName evidence="3">MD-2-related lipid-recognition domain-containing protein</fullName>
    </recommendedName>
</protein>
<sequence>MELNYDSEYGANVDTHLEIIKPFPEGLKIIADVIAVQMGEYTLNVGVHLDTDFCELAESPNSLAVPILRAINMDSGTCPPEPGIYEREGYVLDSMDGLPSAFPAGHYLLNMSLIYEESVLFHLDVYLRIY</sequence>
<proteinExistence type="predicted"/>
<evidence type="ECO:0008006" key="3">
    <source>
        <dbReference type="Google" id="ProtNLM"/>
    </source>
</evidence>
<organism evidence="1 2">
    <name type="scientific">Habropoda laboriosa</name>
    <dbReference type="NCBI Taxonomy" id="597456"/>
    <lineage>
        <taxon>Eukaryota</taxon>
        <taxon>Metazoa</taxon>
        <taxon>Ecdysozoa</taxon>
        <taxon>Arthropoda</taxon>
        <taxon>Hexapoda</taxon>
        <taxon>Insecta</taxon>
        <taxon>Pterygota</taxon>
        <taxon>Neoptera</taxon>
        <taxon>Endopterygota</taxon>
        <taxon>Hymenoptera</taxon>
        <taxon>Apocrita</taxon>
        <taxon>Aculeata</taxon>
        <taxon>Apoidea</taxon>
        <taxon>Anthophila</taxon>
        <taxon>Apidae</taxon>
        <taxon>Habropoda</taxon>
    </lineage>
</organism>
<reference evidence="1 2" key="1">
    <citation type="submission" date="2015-07" db="EMBL/GenBank/DDBJ databases">
        <title>The genome of Habropoda laboriosa.</title>
        <authorList>
            <person name="Pan H."/>
            <person name="Kapheim K."/>
        </authorList>
    </citation>
    <scope>NUCLEOTIDE SEQUENCE [LARGE SCALE GENOMIC DNA]</scope>
    <source>
        <strain evidence="1">0110345459</strain>
    </source>
</reference>